<comment type="caution">
    <text evidence="2">The sequence shown here is derived from an EMBL/GenBank/DDBJ whole genome shotgun (WGS) entry which is preliminary data.</text>
</comment>
<proteinExistence type="predicted"/>
<evidence type="ECO:0000259" key="1">
    <source>
        <dbReference type="Pfam" id="PF14436"/>
    </source>
</evidence>
<sequence>MKHILERHHPEYSDGSIKAKQTFLEKDMSIDEVANAIESIMKQNRDILLKNGTTFSYQIRGTYNGVEYVVGFNKGRVGQFYPE</sequence>
<gene>
    <name evidence="2" type="ORF">EJP82_25875</name>
</gene>
<dbReference type="EMBL" id="RZNY01000043">
    <property type="protein sequence ID" value="RUT39511.1"/>
    <property type="molecule type" value="Genomic_DNA"/>
</dbReference>
<reference evidence="2 3" key="1">
    <citation type="submission" date="2018-12" db="EMBL/GenBank/DDBJ databases">
        <authorList>
            <person name="Sun L."/>
            <person name="Chen Z."/>
        </authorList>
    </citation>
    <scope>NUCLEOTIDE SEQUENCE [LARGE SCALE GENOMIC DNA]</scope>
    <source>
        <strain evidence="2 3">DSM 15890</strain>
    </source>
</reference>
<keyword evidence="3" id="KW-1185">Reference proteome</keyword>
<dbReference type="GO" id="GO:0004519">
    <property type="term" value="F:endonuclease activity"/>
    <property type="evidence" value="ECO:0007669"/>
    <property type="project" value="InterPro"/>
</dbReference>
<feature type="domain" description="Bacterial EndoU nuclease" evidence="1">
    <location>
        <begin position="18"/>
        <end position="82"/>
    </location>
</feature>
<dbReference type="AlphaFoldDB" id="A0A3S1JY19"/>
<name>A0A3S1JY19_9BACL</name>
<evidence type="ECO:0000313" key="3">
    <source>
        <dbReference type="Proteomes" id="UP000279446"/>
    </source>
</evidence>
<dbReference type="Pfam" id="PF14436">
    <property type="entry name" value="EndoU_bacteria"/>
    <property type="match status" value="1"/>
</dbReference>
<accession>A0A3S1JY19</accession>
<organism evidence="2 3">
    <name type="scientific">Paenibacillus anaericanus</name>
    <dbReference type="NCBI Taxonomy" id="170367"/>
    <lineage>
        <taxon>Bacteria</taxon>
        <taxon>Bacillati</taxon>
        <taxon>Bacillota</taxon>
        <taxon>Bacilli</taxon>
        <taxon>Bacillales</taxon>
        <taxon>Paenibacillaceae</taxon>
        <taxon>Paenibacillus</taxon>
    </lineage>
</organism>
<dbReference type="RefSeq" id="WP_127194952.1">
    <property type="nucleotide sequence ID" value="NZ_RZNY01000043.1"/>
</dbReference>
<dbReference type="Proteomes" id="UP000279446">
    <property type="component" value="Unassembled WGS sequence"/>
</dbReference>
<dbReference type="InterPro" id="IPR029501">
    <property type="entry name" value="EndoU_bac"/>
</dbReference>
<evidence type="ECO:0000313" key="2">
    <source>
        <dbReference type="EMBL" id="RUT39511.1"/>
    </source>
</evidence>
<dbReference type="OrthoDB" id="1957343at2"/>
<protein>
    <recommendedName>
        <fullName evidence="1">Bacterial EndoU nuclease domain-containing protein</fullName>
    </recommendedName>
</protein>